<comment type="caution">
    <text evidence="1">The sequence shown here is derived from an EMBL/GenBank/DDBJ whole genome shotgun (WGS) entry which is preliminary data.</text>
</comment>
<reference evidence="1" key="1">
    <citation type="submission" date="2023-06" db="EMBL/GenBank/DDBJ databases">
        <authorList>
            <consortium name="Lawrence Berkeley National Laboratory"/>
            <person name="Ahrendt S."/>
            <person name="Sahu N."/>
            <person name="Indic B."/>
            <person name="Wong-Bajracharya J."/>
            <person name="Merenyi Z."/>
            <person name="Ke H.-M."/>
            <person name="Monk M."/>
            <person name="Kocsube S."/>
            <person name="Drula E."/>
            <person name="Lipzen A."/>
            <person name="Balint B."/>
            <person name="Henrissat B."/>
            <person name="Andreopoulos B."/>
            <person name="Martin F.M."/>
            <person name="Harder C.B."/>
            <person name="Rigling D."/>
            <person name="Ford K.L."/>
            <person name="Foster G.D."/>
            <person name="Pangilinan J."/>
            <person name="Papanicolaou A."/>
            <person name="Barry K."/>
            <person name="LaButti K."/>
            <person name="Viragh M."/>
            <person name="Koriabine M."/>
            <person name="Yan M."/>
            <person name="Riley R."/>
            <person name="Champramary S."/>
            <person name="Plett K.L."/>
            <person name="Tsai I.J."/>
            <person name="Slot J."/>
            <person name="Sipos G."/>
            <person name="Plett J."/>
            <person name="Nagy L.G."/>
            <person name="Grigoriev I.V."/>
        </authorList>
    </citation>
    <scope>NUCLEOTIDE SEQUENCE</scope>
    <source>
        <strain evidence="1">ICMP 16352</strain>
    </source>
</reference>
<sequence>MEFVYYWTHSDLPATAGQVRFRLTSANDPFLFESGSDLRKPDGTPWAILLARLLRAHGRSANSFVQTLLDDGLASKDFINSNYFPLYEKLRLHAKSLLIETPDDMYPVSFPRSTLNISAILSDGAAQVRLVLDDQPWVEDLKLAEPEKRVNDHARLQLSDNSTPRLQVVRIFAPSGAQLDSSLPSIQIVKWWGQTGVFRS</sequence>
<proteinExistence type="predicted"/>
<keyword evidence="2" id="KW-1185">Reference proteome</keyword>
<protein>
    <submittedName>
        <fullName evidence="1">Uncharacterized protein</fullName>
    </submittedName>
</protein>
<evidence type="ECO:0000313" key="2">
    <source>
        <dbReference type="Proteomes" id="UP001175227"/>
    </source>
</evidence>
<evidence type="ECO:0000313" key="1">
    <source>
        <dbReference type="EMBL" id="KAK0478828.1"/>
    </source>
</evidence>
<accession>A0AA39UA49</accession>
<dbReference type="AlphaFoldDB" id="A0AA39UA49"/>
<name>A0AA39UA49_9AGAR</name>
<dbReference type="EMBL" id="JAUEPR010000013">
    <property type="protein sequence ID" value="KAK0478828.1"/>
    <property type="molecule type" value="Genomic_DNA"/>
</dbReference>
<gene>
    <name evidence="1" type="ORF">IW261DRAFT_1608293</name>
</gene>
<organism evidence="1 2">
    <name type="scientific">Armillaria novae-zelandiae</name>
    <dbReference type="NCBI Taxonomy" id="153914"/>
    <lineage>
        <taxon>Eukaryota</taxon>
        <taxon>Fungi</taxon>
        <taxon>Dikarya</taxon>
        <taxon>Basidiomycota</taxon>
        <taxon>Agaricomycotina</taxon>
        <taxon>Agaricomycetes</taxon>
        <taxon>Agaricomycetidae</taxon>
        <taxon>Agaricales</taxon>
        <taxon>Marasmiineae</taxon>
        <taxon>Physalacriaceae</taxon>
        <taxon>Armillaria</taxon>
    </lineage>
</organism>
<dbReference type="Proteomes" id="UP001175227">
    <property type="component" value="Unassembled WGS sequence"/>
</dbReference>